<dbReference type="Pfam" id="PF00226">
    <property type="entry name" value="DnaJ"/>
    <property type="match status" value="1"/>
</dbReference>
<dbReference type="SUPFAM" id="SSF46565">
    <property type="entry name" value="Chaperone J-domain"/>
    <property type="match status" value="1"/>
</dbReference>
<evidence type="ECO:0000259" key="1">
    <source>
        <dbReference type="PROSITE" id="PS50076"/>
    </source>
</evidence>
<reference evidence="2 3" key="1">
    <citation type="journal article" date="2022" name="Front. Cell. Infect. Microbiol.">
        <title>The Genomes of Two Strains of Taenia crassiceps the Animal Model for the Study of Human Cysticercosis.</title>
        <authorList>
            <person name="Bobes R.J."/>
            <person name="Estrada K."/>
            <person name="Rios-Valencia D.G."/>
            <person name="Calderon-Gallegos A."/>
            <person name="de la Torre P."/>
            <person name="Carrero J.C."/>
            <person name="Sanchez-Flores A."/>
            <person name="Laclette J.P."/>
        </authorList>
    </citation>
    <scope>NUCLEOTIDE SEQUENCE [LARGE SCALE GENOMIC DNA]</scope>
    <source>
        <strain evidence="2">WFUcys</strain>
    </source>
</reference>
<dbReference type="InterPro" id="IPR036869">
    <property type="entry name" value="J_dom_sf"/>
</dbReference>
<dbReference type="SMART" id="SM00271">
    <property type="entry name" value="DnaJ"/>
    <property type="match status" value="1"/>
</dbReference>
<dbReference type="EMBL" id="JAKROA010000003">
    <property type="protein sequence ID" value="KAL5109132.1"/>
    <property type="molecule type" value="Genomic_DNA"/>
</dbReference>
<evidence type="ECO:0000313" key="2">
    <source>
        <dbReference type="EMBL" id="KAL5109132.1"/>
    </source>
</evidence>
<dbReference type="InterPro" id="IPR001623">
    <property type="entry name" value="DnaJ_domain"/>
</dbReference>
<dbReference type="PRINTS" id="PR00625">
    <property type="entry name" value="JDOMAIN"/>
</dbReference>
<dbReference type="Gene3D" id="1.10.287.110">
    <property type="entry name" value="DnaJ domain"/>
    <property type="match status" value="1"/>
</dbReference>
<keyword evidence="3" id="KW-1185">Reference proteome</keyword>
<dbReference type="PROSITE" id="PS50076">
    <property type="entry name" value="DNAJ_2"/>
    <property type="match status" value="1"/>
</dbReference>
<sequence>MHQSPAFFFQVYSGLRGRLLLICLRCYSQKPAVKRCYYAVLGVSSAASPDAIRSAYYTKCKTTHPDVTSANPKDFLEINEAYSVLTNPELRHAYDSNRKTAQKQDDEPPPPFSCSPCGPSITFSRASEIFHARKFRRHLTEASWPDCEPALGKGVPRRQRGTNSYEEYFHYTNGIKIGSTP</sequence>
<proteinExistence type="predicted"/>
<dbReference type="CDD" id="cd06257">
    <property type="entry name" value="DnaJ"/>
    <property type="match status" value="1"/>
</dbReference>
<comment type="caution">
    <text evidence="2">The sequence shown here is derived from an EMBL/GenBank/DDBJ whole genome shotgun (WGS) entry which is preliminary data.</text>
</comment>
<dbReference type="PANTHER" id="PTHR43096:SF10">
    <property type="entry name" value="CHAPERONE PROTEIN DNAJ A6, CHLOROPLASTIC"/>
    <property type="match status" value="1"/>
</dbReference>
<dbReference type="Proteomes" id="UP001651158">
    <property type="component" value="Unassembled WGS sequence"/>
</dbReference>
<accession>A0ABR4QHX5</accession>
<gene>
    <name evidence="2" type="ORF">TcWFU_006817</name>
</gene>
<evidence type="ECO:0000313" key="3">
    <source>
        <dbReference type="Proteomes" id="UP001651158"/>
    </source>
</evidence>
<protein>
    <submittedName>
        <fullName evidence="2">Chaperone protein DnaJ</fullName>
    </submittedName>
</protein>
<feature type="domain" description="J" evidence="1">
    <location>
        <begin position="36"/>
        <end position="98"/>
    </location>
</feature>
<dbReference type="PANTHER" id="PTHR43096">
    <property type="entry name" value="DNAJ HOMOLOG 1, MITOCHONDRIAL-RELATED"/>
    <property type="match status" value="1"/>
</dbReference>
<organism evidence="2 3">
    <name type="scientific">Taenia crassiceps</name>
    <dbReference type="NCBI Taxonomy" id="6207"/>
    <lineage>
        <taxon>Eukaryota</taxon>
        <taxon>Metazoa</taxon>
        <taxon>Spiralia</taxon>
        <taxon>Lophotrochozoa</taxon>
        <taxon>Platyhelminthes</taxon>
        <taxon>Cestoda</taxon>
        <taxon>Eucestoda</taxon>
        <taxon>Cyclophyllidea</taxon>
        <taxon>Taeniidae</taxon>
        <taxon>Taenia</taxon>
    </lineage>
</organism>
<name>A0ABR4QHX5_9CEST</name>